<dbReference type="EMBL" id="OU503039">
    <property type="protein sequence ID" value="CAI9759337.1"/>
    <property type="molecule type" value="Genomic_DNA"/>
</dbReference>
<feature type="domain" description="hAT-like transposase RNase-H fold" evidence="2">
    <location>
        <begin position="1"/>
        <end position="61"/>
    </location>
</feature>
<dbReference type="PANTHER" id="PTHR23272">
    <property type="entry name" value="BED FINGER-RELATED"/>
    <property type="match status" value="1"/>
</dbReference>
<keyword evidence="4" id="KW-1185">Reference proteome</keyword>
<evidence type="ECO:0000256" key="1">
    <source>
        <dbReference type="SAM" id="MobiDB-lite"/>
    </source>
</evidence>
<dbReference type="PANTHER" id="PTHR23272:SF179">
    <property type="entry name" value="ZINC FINGER BED DOMAIN-CONTAINING PROTEIN RICESLEEPER 2-LIKE ISOFORM X1"/>
    <property type="match status" value="1"/>
</dbReference>
<dbReference type="Proteomes" id="UP000834106">
    <property type="component" value="Chromosome 4"/>
</dbReference>
<dbReference type="GO" id="GO:0003677">
    <property type="term" value="F:DNA binding"/>
    <property type="evidence" value="ECO:0007669"/>
    <property type="project" value="InterPro"/>
</dbReference>
<feature type="compositionally biased region" description="Low complexity" evidence="1">
    <location>
        <begin position="69"/>
        <end position="85"/>
    </location>
</feature>
<dbReference type="InterPro" id="IPR025525">
    <property type="entry name" value="hAT-like_transposase_RNase-H"/>
</dbReference>
<name>A0AAD1Z2T7_9LAMI</name>
<evidence type="ECO:0000313" key="3">
    <source>
        <dbReference type="EMBL" id="CAI9759337.1"/>
    </source>
</evidence>
<dbReference type="Pfam" id="PF14372">
    <property type="entry name" value="hAT-like_RNase-H"/>
    <property type="match status" value="1"/>
</dbReference>
<reference evidence="3" key="1">
    <citation type="submission" date="2023-05" db="EMBL/GenBank/DDBJ databases">
        <authorList>
            <person name="Huff M."/>
        </authorList>
    </citation>
    <scope>NUCLEOTIDE SEQUENCE</scope>
</reference>
<proteinExistence type="predicted"/>
<feature type="region of interest" description="Disordered" evidence="1">
    <location>
        <begin position="64"/>
        <end position="85"/>
    </location>
</feature>
<dbReference type="AlphaFoldDB" id="A0AAD1Z2T7"/>
<organism evidence="3 4">
    <name type="scientific">Fraxinus pennsylvanica</name>
    <dbReference type="NCBI Taxonomy" id="56036"/>
    <lineage>
        <taxon>Eukaryota</taxon>
        <taxon>Viridiplantae</taxon>
        <taxon>Streptophyta</taxon>
        <taxon>Embryophyta</taxon>
        <taxon>Tracheophyta</taxon>
        <taxon>Spermatophyta</taxon>
        <taxon>Magnoliopsida</taxon>
        <taxon>eudicotyledons</taxon>
        <taxon>Gunneridae</taxon>
        <taxon>Pentapetalae</taxon>
        <taxon>asterids</taxon>
        <taxon>lamiids</taxon>
        <taxon>Lamiales</taxon>
        <taxon>Oleaceae</taxon>
        <taxon>Oleeae</taxon>
        <taxon>Fraxinus</taxon>
    </lineage>
</organism>
<protein>
    <recommendedName>
        <fullName evidence="2">hAT-like transposase RNase-H fold domain-containing protein</fullName>
    </recommendedName>
</protein>
<gene>
    <name evidence="3" type="ORF">FPE_LOCUS6767</name>
</gene>
<sequence>MKEKFDKYWSGMHRILVVATILDPRYKMKLVEYHFPLIFGDEAQVEVEKVKAFCHKLLKEYKRPRHSTENTSHSSLSSQAESSTTVGKHSRIAGFDKFVSNSVTADHERTSMRGLRMAEKGGFVTWMVMEVIASTHMKRKQ</sequence>
<evidence type="ECO:0000313" key="4">
    <source>
        <dbReference type="Proteomes" id="UP000834106"/>
    </source>
</evidence>
<accession>A0AAD1Z2T7</accession>
<dbReference type="InterPro" id="IPR012337">
    <property type="entry name" value="RNaseH-like_sf"/>
</dbReference>
<evidence type="ECO:0000259" key="2">
    <source>
        <dbReference type="Pfam" id="PF14372"/>
    </source>
</evidence>
<dbReference type="SUPFAM" id="SSF53098">
    <property type="entry name" value="Ribonuclease H-like"/>
    <property type="match status" value="1"/>
</dbReference>